<dbReference type="PANTHER" id="PTHR48017">
    <property type="entry name" value="OS05G0424000 PROTEIN-RELATED"/>
    <property type="match status" value="1"/>
</dbReference>
<feature type="transmembrane region" description="Helical" evidence="8">
    <location>
        <begin position="472"/>
        <end position="493"/>
    </location>
</feature>
<evidence type="ECO:0000256" key="5">
    <source>
        <dbReference type="ARBA" id="ARBA00022989"/>
    </source>
</evidence>
<evidence type="ECO:0000256" key="8">
    <source>
        <dbReference type="SAM" id="Phobius"/>
    </source>
</evidence>
<dbReference type="Pfam" id="PF01490">
    <property type="entry name" value="Aa_trans"/>
    <property type="match status" value="1"/>
</dbReference>
<dbReference type="Proteomes" id="UP000886520">
    <property type="component" value="Chromosome 23"/>
</dbReference>
<dbReference type="InterPro" id="IPR013057">
    <property type="entry name" value="AA_transpt_TM"/>
</dbReference>
<evidence type="ECO:0000256" key="1">
    <source>
        <dbReference type="ARBA" id="ARBA00004370"/>
    </source>
</evidence>
<dbReference type="GO" id="GO:0016020">
    <property type="term" value="C:membrane"/>
    <property type="evidence" value="ECO:0007669"/>
    <property type="project" value="UniProtKB-SubCell"/>
</dbReference>
<evidence type="ECO:0000313" key="11">
    <source>
        <dbReference type="Proteomes" id="UP000886520"/>
    </source>
</evidence>
<keyword evidence="5 8" id="KW-1133">Transmembrane helix</keyword>
<evidence type="ECO:0000256" key="6">
    <source>
        <dbReference type="ARBA" id="ARBA00023136"/>
    </source>
</evidence>
<evidence type="ECO:0000256" key="2">
    <source>
        <dbReference type="ARBA" id="ARBA00022448"/>
    </source>
</evidence>
<feature type="transmembrane region" description="Helical" evidence="8">
    <location>
        <begin position="274"/>
        <end position="296"/>
    </location>
</feature>
<feature type="compositionally biased region" description="Polar residues" evidence="7">
    <location>
        <begin position="94"/>
        <end position="116"/>
    </location>
</feature>
<organism evidence="10 11">
    <name type="scientific">Adiantum capillus-veneris</name>
    <name type="common">Maidenhair fern</name>
    <dbReference type="NCBI Taxonomy" id="13818"/>
    <lineage>
        <taxon>Eukaryota</taxon>
        <taxon>Viridiplantae</taxon>
        <taxon>Streptophyta</taxon>
        <taxon>Embryophyta</taxon>
        <taxon>Tracheophyta</taxon>
        <taxon>Polypodiopsida</taxon>
        <taxon>Polypodiidae</taxon>
        <taxon>Polypodiales</taxon>
        <taxon>Pteridineae</taxon>
        <taxon>Pteridaceae</taxon>
        <taxon>Vittarioideae</taxon>
        <taxon>Adiantum</taxon>
    </lineage>
</organism>
<feature type="compositionally biased region" description="Acidic residues" evidence="7">
    <location>
        <begin position="7"/>
        <end position="16"/>
    </location>
</feature>
<gene>
    <name evidence="10" type="ORF">GOP47_0023576</name>
</gene>
<feature type="region of interest" description="Disordered" evidence="7">
    <location>
        <begin position="94"/>
        <end position="142"/>
    </location>
</feature>
<sequence length="609" mass="66359">MSRIMDTVEEGPEEDLSFQAHDHSDMDMPAGERELVSVPVTPKRVTPPLTPPSHSPTHPASATSPVVPLAVASAGYTGPSSSSLATTPHFSHVQFPQSASHTPTGGATRPSSSYTSPAVPRSPLITSAGAGSKTPRTPWTPRFLSPIGTPVVKAMTNMKSYLEDVGHFTKLNPQDAWLPITESRTGNAYYAAFHNLNAGIGFQGLLLPFAMFSLGWTWGLISLVIAYIWQLYTMWILIRLHEATPGVRYSRYVQLAQAAFGERLGFWLATPPNINLTAGTATTLLIVGGSTLKLFYKIVCGPDCGASPLTTIEWYLVFAMLSIVLAQLPNLNSIVGLSLIGAVTAITYCTMLWILSVSRARPPGVSYNFEEGKSTVAQTFTILNALGIVAFSFRGHNLAMEIQATMPSTMKHPAYVPMWRGAKVANAIVAVCYFPIAVAGYWAYGSMMLSSGILFSVYAFHQEDISRPLMGLLFMLVVIHCLSSFQIYSFSIFDNFEAGYTAKRNRPISKPVRVIFRIFYVFTNFLIGVAFPWLASLTGLLGGLSSAPVTFAYPCFMWLAIKKPKRYSFSWYLNWTLGLLGMAMAAAVTAGGIWSIVDSGLKLHFFKAS</sequence>
<feature type="transmembrane region" description="Helical" evidence="8">
    <location>
        <begin position="205"/>
        <end position="229"/>
    </location>
</feature>
<dbReference type="EMBL" id="JABFUD020000023">
    <property type="protein sequence ID" value="KAI5061071.1"/>
    <property type="molecule type" value="Genomic_DNA"/>
</dbReference>
<feature type="domain" description="Amino acid transporter transmembrane" evidence="9">
    <location>
        <begin position="185"/>
        <end position="592"/>
    </location>
</feature>
<comment type="subcellular location">
    <subcellularLocation>
        <location evidence="1">Membrane</location>
    </subcellularLocation>
</comment>
<keyword evidence="3 8" id="KW-0812">Transmembrane</keyword>
<keyword evidence="6 8" id="KW-0472">Membrane</keyword>
<keyword evidence="11" id="KW-1185">Reference proteome</keyword>
<accession>A0A9D4U3R5</accession>
<dbReference type="AlphaFoldDB" id="A0A9D4U3R5"/>
<comment type="caution">
    <text evidence="10">The sequence shown here is derived from an EMBL/GenBank/DDBJ whole genome shotgun (WGS) entry which is preliminary data.</text>
</comment>
<feature type="region of interest" description="Disordered" evidence="7">
    <location>
        <begin position="42"/>
        <end position="63"/>
    </location>
</feature>
<proteinExistence type="predicted"/>
<keyword evidence="4" id="KW-0029">Amino-acid transport</keyword>
<evidence type="ECO:0000256" key="3">
    <source>
        <dbReference type="ARBA" id="ARBA00022692"/>
    </source>
</evidence>
<feature type="transmembrane region" description="Helical" evidence="8">
    <location>
        <begin position="573"/>
        <end position="597"/>
    </location>
</feature>
<evidence type="ECO:0000256" key="7">
    <source>
        <dbReference type="SAM" id="MobiDB-lite"/>
    </source>
</evidence>
<reference evidence="10" key="1">
    <citation type="submission" date="2021-01" db="EMBL/GenBank/DDBJ databases">
        <title>Adiantum capillus-veneris genome.</title>
        <authorList>
            <person name="Fang Y."/>
            <person name="Liao Q."/>
        </authorList>
    </citation>
    <scope>NUCLEOTIDE SEQUENCE</scope>
    <source>
        <strain evidence="10">H3</strain>
        <tissue evidence="10">Leaf</tissue>
    </source>
</reference>
<name>A0A9D4U3R5_ADICA</name>
<dbReference type="OrthoDB" id="40134at2759"/>
<feature type="transmembrane region" description="Helical" evidence="8">
    <location>
        <begin position="308"/>
        <end position="328"/>
    </location>
</feature>
<evidence type="ECO:0000259" key="9">
    <source>
        <dbReference type="Pfam" id="PF01490"/>
    </source>
</evidence>
<evidence type="ECO:0000313" key="10">
    <source>
        <dbReference type="EMBL" id="KAI5061071.1"/>
    </source>
</evidence>
<keyword evidence="2" id="KW-0813">Transport</keyword>
<feature type="transmembrane region" description="Helical" evidence="8">
    <location>
        <begin position="514"/>
        <end position="534"/>
    </location>
</feature>
<evidence type="ECO:0000256" key="4">
    <source>
        <dbReference type="ARBA" id="ARBA00022970"/>
    </source>
</evidence>
<feature type="transmembrane region" description="Helical" evidence="8">
    <location>
        <begin position="540"/>
        <end position="561"/>
    </location>
</feature>
<feature type="transmembrane region" description="Helical" evidence="8">
    <location>
        <begin position="376"/>
        <end position="394"/>
    </location>
</feature>
<feature type="transmembrane region" description="Helical" evidence="8">
    <location>
        <begin position="334"/>
        <end position="355"/>
    </location>
</feature>
<dbReference type="GO" id="GO:0006865">
    <property type="term" value="P:amino acid transport"/>
    <property type="evidence" value="ECO:0007669"/>
    <property type="project" value="UniProtKB-KW"/>
</dbReference>
<protein>
    <recommendedName>
        <fullName evidence="9">Amino acid transporter transmembrane domain-containing protein</fullName>
    </recommendedName>
</protein>
<feature type="region of interest" description="Disordered" evidence="7">
    <location>
        <begin position="1"/>
        <end position="27"/>
    </location>
</feature>